<organism evidence="9 10">
    <name type="scientific">Dactylonectria macrodidyma</name>
    <dbReference type="NCBI Taxonomy" id="307937"/>
    <lineage>
        <taxon>Eukaryota</taxon>
        <taxon>Fungi</taxon>
        <taxon>Dikarya</taxon>
        <taxon>Ascomycota</taxon>
        <taxon>Pezizomycotina</taxon>
        <taxon>Sordariomycetes</taxon>
        <taxon>Hypocreomycetidae</taxon>
        <taxon>Hypocreales</taxon>
        <taxon>Nectriaceae</taxon>
        <taxon>Dactylonectria</taxon>
    </lineage>
</organism>
<reference evidence="9" key="1">
    <citation type="journal article" date="2021" name="Nat. Commun.">
        <title>Genetic determinants of endophytism in the Arabidopsis root mycobiome.</title>
        <authorList>
            <person name="Mesny F."/>
            <person name="Miyauchi S."/>
            <person name="Thiergart T."/>
            <person name="Pickel B."/>
            <person name="Atanasova L."/>
            <person name="Karlsson M."/>
            <person name="Huettel B."/>
            <person name="Barry K.W."/>
            <person name="Haridas S."/>
            <person name="Chen C."/>
            <person name="Bauer D."/>
            <person name="Andreopoulos W."/>
            <person name="Pangilinan J."/>
            <person name="LaButti K."/>
            <person name="Riley R."/>
            <person name="Lipzen A."/>
            <person name="Clum A."/>
            <person name="Drula E."/>
            <person name="Henrissat B."/>
            <person name="Kohler A."/>
            <person name="Grigoriev I.V."/>
            <person name="Martin F.M."/>
            <person name="Hacquard S."/>
        </authorList>
    </citation>
    <scope>NUCLEOTIDE SEQUENCE</scope>
    <source>
        <strain evidence="9">MPI-CAGE-AT-0147</strain>
    </source>
</reference>
<dbReference type="InterPro" id="IPR001138">
    <property type="entry name" value="Zn2Cys6_DnaBD"/>
</dbReference>
<dbReference type="GO" id="GO:0008270">
    <property type="term" value="F:zinc ion binding"/>
    <property type="evidence" value="ECO:0007669"/>
    <property type="project" value="InterPro"/>
</dbReference>
<dbReference type="InterPro" id="IPR036864">
    <property type="entry name" value="Zn2-C6_fun-type_DNA-bd_sf"/>
</dbReference>
<comment type="subcellular location">
    <subcellularLocation>
        <location evidence="1">Nucleus</location>
    </subcellularLocation>
</comment>
<evidence type="ECO:0000259" key="8">
    <source>
        <dbReference type="PROSITE" id="PS50048"/>
    </source>
</evidence>
<dbReference type="SUPFAM" id="SSF57701">
    <property type="entry name" value="Zn2/Cys6 DNA-binding domain"/>
    <property type="match status" value="1"/>
</dbReference>
<dbReference type="GO" id="GO:0005634">
    <property type="term" value="C:nucleus"/>
    <property type="evidence" value="ECO:0007669"/>
    <property type="project" value="UniProtKB-SubCell"/>
</dbReference>
<keyword evidence="6" id="KW-0539">Nucleus</keyword>
<evidence type="ECO:0000256" key="2">
    <source>
        <dbReference type="ARBA" id="ARBA00022723"/>
    </source>
</evidence>
<dbReference type="InterPro" id="IPR007219">
    <property type="entry name" value="XnlR_reg_dom"/>
</dbReference>
<dbReference type="PROSITE" id="PS50048">
    <property type="entry name" value="ZN2_CY6_FUNGAL_2"/>
    <property type="match status" value="1"/>
</dbReference>
<name>A0A9P9EYC1_9HYPO</name>
<sequence length="663" mass="74276">MTTQGRPRKACGVCKAQKIRCSGDRPSCKRCQRLRHACNYNGSSTTARSRKPSQRAHKRPSLIPTTARDGEIDGNGGTMQAGRDVVSTPTALRDYPTTESQLGIRTTLALTLAEAYFDNIYNAGFFLPRRLFLESLAAGTAHHHVVLSVCAWGANFYRDEDGQATLKEDGSMIEWAKRAGRLVFQEIEELSEENLVTFSNLALFWHSQGSWRISQLHKGNAYQTLYIMGLGPIVSRNENSLESEIRRRRFWACYLMHCYSPERLALFEPIANMENLPLPWPEEDFEAGMSQCPTVSLKSQQSNGGIYCELIRGLTFWSSVVSSLKSESDFSVKLTDIHTLDEKISGWWRSMPSGFKLSPSNITAVPHDALPKVVLANLVYHQSLCALHASIVPLFCWTSSDESWSTARQVSAQRAFDHACEVSELISAVLATYPRLSGMPNFVAYAAYCGSAILIPFMWCLNSKIKERAQANVKANITMIHMMANFWKFAALLQVHVRCLFNIHNKGPTILEDEPKYLDTSKLTNFTINATYARASILEFTGILRSMGDGYVKPGEETKDLGIQETTKIALPSNGEQIQLAQLQEPHQDTSLLLPRRQVNDLNGQGSTLDIFSPFFDPEMANLFSDHEMPNFDQFDTSLLNFDYLEMDGWNDGMDMASGGQKT</sequence>
<keyword evidence="5" id="KW-0804">Transcription</keyword>
<dbReference type="GO" id="GO:0003677">
    <property type="term" value="F:DNA binding"/>
    <property type="evidence" value="ECO:0007669"/>
    <property type="project" value="InterPro"/>
</dbReference>
<accession>A0A9P9EYC1</accession>
<keyword evidence="3" id="KW-0805">Transcription regulation</keyword>
<keyword evidence="2" id="KW-0479">Metal-binding</keyword>
<dbReference type="EMBL" id="JAGMUV010000007">
    <property type="protein sequence ID" value="KAH7148209.1"/>
    <property type="molecule type" value="Genomic_DNA"/>
</dbReference>
<dbReference type="GO" id="GO:0000981">
    <property type="term" value="F:DNA-binding transcription factor activity, RNA polymerase II-specific"/>
    <property type="evidence" value="ECO:0007669"/>
    <property type="project" value="InterPro"/>
</dbReference>
<evidence type="ECO:0000256" key="1">
    <source>
        <dbReference type="ARBA" id="ARBA00004123"/>
    </source>
</evidence>
<feature type="domain" description="Zn(2)-C6 fungal-type" evidence="8">
    <location>
        <begin position="10"/>
        <end position="40"/>
    </location>
</feature>
<dbReference type="InterPro" id="IPR050815">
    <property type="entry name" value="TF_fung"/>
</dbReference>
<dbReference type="Pfam" id="PF00172">
    <property type="entry name" value="Zn_clus"/>
    <property type="match status" value="1"/>
</dbReference>
<feature type="compositionally biased region" description="Basic residues" evidence="7">
    <location>
        <begin position="48"/>
        <end position="60"/>
    </location>
</feature>
<dbReference type="AlphaFoldDB" id="A0A9P9EYC1"/>
<keyword evidence="10" id="KW-1185">Reference proteome</keyword>
<dbReference type="Proteomes" id="UP000738349">
    <property type="component" value="Unassembled WGS sequence"/>
</dbReference>
<dbReference type="GO" id="GO:0006351">
    <property type="term" value="P:DNA-templated transcription"/>
    <property type="evidence" value="ECO:0007669"/>
    <property type="project" value="InterPro"/>
</dbReference>
<dbReference type="SMART" id="SM00066">
    <property type="entry name" value="GAL4"/>
    <property type="match status" value="1"/>
</dbReference>
<comment type="caution">
    <text evidence="9">The sequence shown here is derived from an EMBL/GenBank/DDBJ whole genome shotgun (WGS) entry which is preliminary data.</text>
</comment>
<protein>
    <recommendedName>
        <fullName evidence="8">Zn(2)-C6 fungal-type domain-containing protein</fullName>
    </recommendedName>
</protein>
<feature type="region of interest" description="Disordered" evidence="7">
    <location>
        <begin position="42"/>
        <end position="89"/>
    </location>
</feature>
<keyword evidence="4" id="KW-0843">Virulence</keyword>
<evidence type="ECO:0000256" key="3">
    <source>
        <dbReference type="ARBA" id="ARBA00023015"/>
    </source>
</evidence>
<dbReference type="PROSITE" id="PS00463">
    <property type="entry name" value="ZN2_CY6_FUNGAL_1"/>
    <property type="match status" value="1"/>
</dbReference>
<evidence type="ECO:0000256" key="6">
    <source>
        <dbReference type="ARBA" id="ARBA00023242"/>
    </source>
</evidence>
<dbReference type="Gene3D" id="4.10.240.10">
    <property type="entry name" value="Zn(2)-C6 fungal-type DNA-binding domain"/>
    <property type="match status" value="1"/>
</dbReference>
<dbReference type="Pfam" id="PF04082">
    <property type="entry name" value="Fungal_trans"/>
    <property type="match status" value="1"/>
</dbReference>
<evidence type="ECO:0000313" key="10">
    <source>
        <dbReference type="Proteomes" id="UP000738349"/>
    </source>
</evidence>
<dbReference type="CDD" id="cd12148">
    <property type="entry name" value="fungal_TF_MHR"/>
    <property type="match status" value="1"/>
</dbReference>
<proteinExistence type="predicted"/>
<dbReference type="PANTHER" id="PTHR47338">
    <property type="entry name" value="ZN(II)2CYS6 TRANSCRIPTION FACTOR (EUROFUNG)-RELATED"/>
    <property type="match status" value="1"/>
</dbReference>
<dbReference type="OrthoDB" id="2309723at2759"/>
<dbReference type="CDD" id="cd00067">
    <property type="entry name" value="GAL4"/>
    <property type="match status" value="1"/>
</dbReference>
<gene>
    <name evidence="9" type="ORF">EDB81DRAFT_791762</name>
</gene>
<evidence type="ECO:0000256" key="4">
    <source>
        <dbReference type="ARBA" id="ARBA00023026"/>
    </source>
</evidence>
<evidence type="ECO:0000256" key="5">
    <source>
        <dbReference type="ARBA" id="ARBA00023163"/>
    </source>
</evidence>
<dbReference type="PANTHER" id="PTHR47338:SF27">
    <property type="entry name" value="ZN(II)2CYS6 TRANSCRIPTION FACTOR (EUROFUNG)"/>
    <property type="match status" value="1"/>
</dbReference>
<evidence type="ECO:0000313" key="9">
    <source>
        <dbReference type="EMBL" id="KAH7148209.1"/>
    </source>
</evidence>
<evidence type="ECO:0000256" key="7">
    <source>
        <dbReference type="SAM" id="MobiDB-lite"/>
    </source>
</evidence>